<dbReference type="OrthoDB" id="10253736at2759"/>
<proteinExistence type="inferred from homology"/>
<dbReference type="WormBase" id="SRAE_1000188200">
    <property type="protein sequence ID" value="SRP04002"/>
    <property type="gene ID" value="WBGene00258492"/>
</dbReference>
<dbReference type="WBParaSite" id="SRAE_1000188200.1">
    <property type="protein sequence ID" value="SRAE_1000188200.1"/>
    <property type="gene ID" value="WBGene00258492"/>
</dbReference>
<dbReference type="Gene3D" id="3.40.50.720">
    <property type="entry name" value="NAD(P)-binding Rossmann-like Domain"/>
    <property type="match status" value="1"/>
</dbReference>
<evidence type="ECO:0000256" key="3">
    <source>
        <dbReference type="ARBA" id="ARBA00023027"/>
    </source>
</evidence>
<dbReference type="PANTHER" id="PTHR24322:SF742">
    <property type="entry name" value="PROTEIN DHS-3"/>
    <property type="match status" value="1"/>
</dbReference>
<evidence type="ECO:0000256" key="1">
    <source>
        <dbReference type="ARBA" id="ARBA00006484"/>
    </source>
</evidence>
<dbReference type="Pfam" id="PF00106">
    <property type="entry name" value="adh_short"/>
    <property type="match status" value="1"/>
</dbReference>
<dbReference type="CDD" id="cd05339">
    <property type="entry name" value="17beta-HSDXI-like_SDR_c"/>
    <property type="match status" value="1"/>
</dbReference>
<keyword evidence="3" id="KW-0520">NAD</keyword>
<accession>A0A090L1P6</accession>
<dbReference type="InterPro" id="IPR020904">
    <property type="entry name" value="Sc_DH/Rdtase_CS"/>
</dbReference>
<comment type="similarity">
    <text evidence="1 4">Belongs to the short-chain dehydrogenases/reductases (SDR) family.</text>
</comment>
<dbReference type="FunFam" id="3.40.50.720:FF:000202">
    <property type="entry name" value="Short-chain dehydrogenase/reductase family 16C member 6"/>
    <property type="match status" value="1"/>
</dbReference>
<dbReference type="GO" id="GO:0005811">
    <property type="term" value="C:lipid droplet"/>
    <property type="evidence" value="ECO:0007669"/>
    <property type="project" value="TreeGrafter"/>
</dbReference>
<dbReference type="Proteomes" id="UP000035682">
    <property type="component" value="Unplaced"/>
</dbReference>
<organism evidence="5">
    <name type="scientific">Strongyloides ratti</name>
    <name type="common">Parasitic roundworm</name>
    <dbReference type="NCBI Taxonomy" id="34506"/>
    <lineage>
        <taxon>Eukaryota</taxon>
        <taxon>Metazoa</taxon>
        <taxon>Ecdysozoa</taxon>
        <taxon>Nematoda</taxon>
        <taxon>Chromadorea</taxon>
        <taxon>Rhabditida</taxon>
        <taxon>Tylenchina</taxon>
        <taxon>Panagrolaimomorpha</taxon>
        <taxon>Strongyloidoidea</taxon>
        <taxon>Strongyloididae</taxon>
        <taxon>Strongyloides</taxon>
    </lineage>
</organism>
<evidence type="ECO:0000313" key="8">
    <source>
        <dbReference type="WormBase" id="SRAE_1000188200"/>
    </source>
</evidence>
<sequence>MTDESCNCQMIESIIEFFKVIFLTLIKTIIGCFKAILPSNILPRKSVENEIVLITGAGSGIGRLMALEFGKLKAKIIIWDINEVGSKETMEQLKEIGVECWSYKVDISKKEEIYKVAEKVKSEVGDVDLLINNAGIVSGKKLFDCDDNLMELTMAVNVTSHFFTTKAFIPSMIERNHGHIVSVASLAGKFGICGLVDYCASKFGAVGFSEALSEELLALKKDNVHVTTVCPFYIDTKMFDGVTTKSPNVLPILQPEYVVDKIMEAILTNTEYLYLPRFAYLANALNALLPTKATRVLVEYFGINSTMDHFTGRKKIN</sequence>
<dbReference type="CTD" id="36375987"/>
<dbReference type="InterPro" id="IPR036291">
    <property type="entry name" value="NAD(P)-bd_dom_sf"/>
</dbReference>
<keyword evidence="2" id="KW-0560">Oxidoreductase</keyword>
<dbReference type="SUPFAM" id="SSF51735">
    <property type="entry name" value="NAD(P)-binding Rossmann-fold domains"/>
    <property type="match status" value="1"/>
</dbReference>
<dbReference type="RefSeq" id="XP_024502823.1">
    <property type="nucleotide sequence ID" value="XM_024648891.1"/>
</dbReference>
<name>A0A090L1P6_STRRB</name>
<dbReference type="STRING" id="34506.A0A090L1P6"/>
<protein>
    <submittedName>
        <fullName evidence="5 7">Epidermal retinol dehydrogenase 2</fullName>
    </submittedName>
</protein>
<evidence type="ECO:0000313" key="7">
    <source>
        <dbReference type="WBParaSite" id="SRAE_1000188200.1"/>
    </source>
</evidence>
<dbReference type="PRINTS" id="PR00081">
    <property type="entry name" value="GDHRDH"/>
</dbReference>
<dbReference type="GeneID" id="36375987"/>
<evidence type="ECO:0000256" key="2">
    <source>
        <dbReference type="ARBA" id="ARBA00023002"/>
    </source>
</evidence>
<dbReference type="EMBL" id="LN609528">
    <property type="protein sequence ID" value="CEF63622.1"/>
    <property type="molecule type" value="Genomic_DNA"/>
</dbReference>
<dbReference type="OMA" id="ESLAFEM"/>
<keyword evidence="6" id="KW-1185">Reference proteome</keyword>
<dbReference type="AlphaFoldDB" id="A0A090L1P6"/>
<gene>
    <name evidence="5 7 8" type="ORF">SRAE_1000188200</name>
</gene>
<dbReference type="PANTHER" id="PTHR24322">
    <property type="entry name" value="PKSB"/>
    <property type="match status" value="1"/>
</dbReference>
<evidence type="ECO:0000256" key="4">
    <source>
        <dbReference type="RuleBase" id="RU000363"/>
    </source>
</evidence>
<evidence type="ECO:0000313" key="5">
    <source>
        <dbReference type="EMBL" id="CEF63622.1"/>
    </source>
</evidence>
<reference evidence="7" key="2">
    <citation type="submission" date="2020-12" db="UniProtKB">
        <authorList>
            <consortium name="WormBaseParasite"/>
        </authorList>
    </citation>
    <scope>IDENTIFICATION</scope>
</reference>
<dbReference type="PRINTS" id="PR00080">
    <property type="entry name" value="SDRFAMILY"/>
</dbReference>
<dbReference type="eggNOG" id="KOG1201">
    <property type="taxonomic scope" value="Eukaryota"/>
</dbReference>
<reference evidence="5 6" key="1">
    <citation type="submission" date="2014-09" db="EMBL/GenBank/DDBJ databases">
        <authorList>
            <person name="Martin A.A."/>
        </authorList>
    </citation>
    <scope>NUCLEOTIDE SEQUENCE</scope>
    <source>
        <strain evidence="6">ED321</strain>
        <strain evidence="5">ED321 Heterogonic</strain>
    </source>
</reference>
<dbReference type="GO" id="GO:0016616">
    <property type="term" value="F:oxidoreductase activity, acting on the CH-OH group of donors, NAD or NADP as acceptor"/>
    <property type="evidence" value="ECO:0007669"/>
    <property type="project" value="TreeGrafter"/>
</dbReference>
<dbReference type="InterPro" id="IPR002347">
    <property type="entry name" value="SDR_fam"/>
</dbReference>
<dbReference type="PROSITE" id="PS00061">
    <property type="entry name" value="ADH_SHORT"/>
    <property type="match status" value="1"/>
</dbReference>
<evidence type="ECO:0000313" key="6">
    <source>
        <dbReference type="Proteomes" id="UP000035682"/>
    </source>
</evidence>